<dbReference type="InterPro" id="IPR003870">
    <property type="entry name" value="DUF222"/>
</dbReference>
<dbReference type="RefSeq" id="WP_166055464.1">
    <property type="nucleotide sequence ID" value="NZ_JAAMPJ010000019.1"/>
</dbReference>
<evidence type="ECO:0000313" key="3">
    <source>
        <dbReference type="EMBL" id="NGY66084.1"/>
    </source>
</evidence>
<keyword evidence="4" id="KW-1185">Reference proteome</keyword>
<evidence type="ECO:0000256" key="1">
    <source>
        <dbReference type="SAM" id="MobiDB-lite"/>
    </source>
</evidence>
<accession>A0A7C9RYI3</accession>
<dbReference type="Pfam" id="PF02720">
    <property type="entry name" value="DUF222"/>
    <property type="match status" value="1"/>
</dbReference>
<feature type="region of interest" description="Disordered" evidence="1">
    <location>
        <begin position="365"/>
        <end position="386"/>
    </location>
</feature>
<gene>
    <name evidence="3" type="ORF">G7043_45080</name>
</gene>
<proteinExistence type="predicted"/>
<reference evidence="3 4" key="1">
    <citation type="submission" date="2020-03" db="EMBL/GenBank/DDBJ databases">
        <title>Isolation and identification of active actinomycetes.</title>
        <authorList>
            <person name="Sun X."/>
        </authorList>
    </citation>
    <scope>NUCLEOTIDE SEQUENCE [LARGE SCALE GENOMIC DNA]</scope>
    <source>
        <strain evidence="3 4">NEAU-D13</strain>
    </source>
</reference>
<dbReference type="SMART" id="SM00507">
    <property type="entry name" value="HNHc"/>
    <property type="match status" value="1"/>
</dbReference>
<organism evidence="3 4">
    <name type="scientific">Lentzea alba</name>
    <dbReference type="NCBI Taxonomy" id="2714351"/>
    <lineage>
        <taxon>Bacteria</taxon>
        <taxon>Bacillati</taxon>
        <taxon>Actinomycetota</taxon>
        <taxon>Actinomycetes</taxon>
        <taxon>Pseudonocardiales</taxon>
        <taxon>Pseudonocardiaceae</taxon>
        <taxon>Lentzea</taxon>
    </lineage>
</organism>
<sequence length="386" mass="43154">MFWIKNRIGGMEAVEVLDALAYHEREIAYHQAQSLRVLADYAIACEGEEFFDAEIAAAMRWTSRWTTDQVALALDLASKLPNTLDALEKGEIDLYKARVLHDKTVPLSADLAAEVEERVLGRASEQTGAQMRQFTNRVVMRVDPEGHKERAEERKKQRCTGIDALEEDMARFWAYLPAHLATACYARVDAIARQSKTPTDSRTLDQVRADVVADLILATPDKTSAVKVELYVAVSAATLMGLSEQPGELAGYGPITADLARELAGDSTWRRLLTDPVTGEALEFGTSTYRPPAALRRFVWMRDRTCRFPGCMRPSHQSDLDHTVPFPLGSTSADNLGAFCRRHHRVKHRTAWQVSQPKPGRFCFRSPAGKTYQRDPEPVLGDPPPF</sequence>
<feature type="domain" description="HNH nuclease" evidence="2">
    <location>
        <begin position="294"/>
        <end position="345"/>
    </location>
</feature>
<evidence type="ECO:0000313" key="4">
    <source>
        <dbReference type="Proteomes" id="UP000481360"/>
    </source>
</evidence>
<comment type="caution">
    <text evidence="3">The sequence shown here is derived from an EMBL/GenBank/DDBJ whole genome shotgun (WGS) entry which is preliminary data.</text>
</comment>
<dbReference type="CDD" id="cd00085">
    <property type="entry name" value="HNHc"/>
    <property type="match status" value="1"/>
</dbReference>
<dbReference type="InterPro" id="IPR003615">
    <property type="entry name" value="HNH_nuc"/>
</dbReference>
<dbReference type="EMBL" id="JAAMPJ010000019">
    <property type="protein sequence ID" value="NGY66084.1"/>
    <property type="molecule type" value="Genomic_DNA"/>
</dbReference>
<evidence type="ECO:0000259" key="2">
    <source>
        <dbReference type="SMART" id="SM00507"/>
    </source>
</evidence>
<dbReference type="AlphaFoldDB" id="A0A7C9RYI3"/>
<dbReference type="Proteomes" id="UP000481360">
    <property type="component" value="Unassembled WGS sequence"/>
</dbReference>
<name>A0A7C9RYI3_9PSEU</name>
<protein>
    <submittedName>
        <fullName evidence="3">DUF222 domain-containing protein</fullName>
    </submittedName>
</protein>